<gene>
    <name evidence="2" type="ORF">SAMN05421877_102260</name>
</gene>
<evidence type="ECO:0000259" key="1">
    <source>
        <dbReference type="Pfam" id="PF09603"/>
    </source>
</evidence>
<dbReference type="PROSITE" id="PS51257">
    <property type="entry name" value="PROKAR_LIPOPROTEIN"/>
    <property type="match status" value="1"/>
</dbReference>
<dbReference type="Pfam" id="PF09603">
    <property type="entry name" value="Fib_succ_major"/>
    <property type="match status" value="1"/>
</dbReference>
<evidence type="ECO:0000313" key="3">
    <source>
        <dbReference type="Proteomes" id="UP000236731"/>
    </source>
</evidence>
<proteinExistence type="predicted"/>
<protein>
    <submittedName>
        <fullName evidence="2">Major paralogous domain-containing protein</fullName>
    </submittedName>
</protein>
<accession>A0A1H5UFK6</accession>
<keyword evidence="3" id="KW-1185">Reference proteome</keyword>
<dbReference type="Proteomes" id="UP000236731">
    <property type="component" value="Unassembled WGS sequence"/>
</dbReference>
<dbReference type="OrthoDB" id="1451431at2"/>
<organism evidence="2 3">
    <name type="scientific">Sphingobacterium lactis</name>
    <dbReference type="NCBI Taxonomy" id="797291"/>
    <lineage>
        <taxon>Bacteria</taxon>
        <taxon>Pseudomonadati</taxon>
        <taxon>Bacteroidota</taxon>
        <taxon>Sphingobacteriia</taxon>
        <taxon>Sphingobacteriales</taxon>
        <taxon>Sphingobacteriaceae</taxon>
        <taxon>Sphingobacterium</taxon>
    </lineage>
</organism>
<dbReference type="EMBL" id="FNUT01000002">
    <property type="protein sequence ID" value="SEF73141.1"/>
    <property type="molecule type" value="Genomic_DNA"/>
</dbReference>
<name>A0A1H5UFK6_9SPHI</name>
<dbReference type="AlphaFoldDB" id="A0A1H5UFK6"/>
<dbReference type="RefSeq" id="WP_103905273.1">
    <property type="nucleotide sequence ID" value="NZ_CP049246.1"/>
</dbReference>
<evidence type="ECO:0000313" key="2">
    <source>
        <dbReference type="EMBL" id="SEF73141.1"/>
    </source>
</evidence>
<reference evidence="3" key="1">
    <citation type="submission" date="2016-10" db="EMBL/GenBank/DDBJ databases">
        <authorList>
            <person name="Varghese N."/>
            <person name="Submissions S."/>
        </authorList>
    </citation>
    <scope>NUCLEOTIDE SEQUENCE [LARGE SCALE GENOMIC DNA]</scope>
    <source>
        <strain evidence="3">DSM 22361</strain>
    </source>
</reference>
<dbReference type="InterPro" id="IPR011871">
    <property type="entry name" value="Fib_succ_major"/>
</dbReference>
<sequence length="571" mass="61910">MLRFSNLSPTFYSLIIVLFCCSVISCKDTGREGTKKGEALVMVRLSEAVYADEGMLGQRSSSPIDPGAARQTITLNSDYLLQASLIPIGSIASKGQPISAGNPLRAAVVKTPLTPNIRYKLVVFKSNGEYVAERDYVYTQESHTPELLLDGGTAYTFIAYSINSTTALPNLSYRDGTKRTLDEAIVSTAGSELELMYFRKDMTVTGNNPNHLAIILRHRVSEITTTIDAQQTGYNITTLLASLTPHYPTASMNLADGTIVHSGTPEELDLTFSGLPAMVATAAPVLFNTDGSSASLTLGSIDITHIAMSNVKALSGMHVLPGFRYNLKLTIVPNDGYLSHADLPAVRIGGQIWMRHNVGAIAENPEQIPITSEQHGNYHQWGRMVSFGDGTSNIPARSLRIQPPPPNWSGIAFNVKNAWNTGTDTEPEKNTDNDPCPTGYRVPTKIEMKELLTNVLITNTGTWTEGASNYDSGKVFTSKRKSSVTMVFPAQGMYNSGGTTTDGTNAMNAYIFAGLSSRGSNGLYWLSNFRSSNTVSRLSLVRDGNFIVDKVPNNSNTTISYVVRCIAENQP</sequence>
<dbReference type="InterPro" id="IPR025049">
    <property type="entry name" value="Mfa-like_1"/>
</dbReference>
<feature type="domain" description="Fibrobacter succinogenes major paralogous" evidence="1">
    <location>
        <begin position="346"/>
        <end position="566"/>
    </location>
</feature>
<dbReference type="Pfam" id="PF13149">
    <property type="entry name" value="Mfa_like_1"/>
    <property type="match status" value="1"/>
</dbReference>